<evidence type="ECO:0000256" key="3">
    <source>
        <dbReference type="ARBA" id="ARBA00008655"/>
    </source>
</evidence>
<sequence length="672" mass="72661">MLSPLDPSSALYDAFRRSDAYGERGQRRLSRSEALCLALLGVTIVPVKLALILCALLLGWLLVRLSVLLPAAWCSALVPRVGRPLARCFLLFWGFWRVEWVSAGEPAADATLEAAVVCSNHISYMDMAIHLEHYFPSFVARGDVVGVPFLGVFSQYLKCVYVINEDYQRRGVRQSGASAQVRERVEEVAAGMRRRGIGPLVIFPEGTTTNGRYLLPFRTGAFLAGAPVRPVMLRYGPGRVSPAWESIPPLWHLFLMLAHPLHSVTAYELPVYVPNAEERANPRLFADGVRRAMLAAGGLHASPATLADCRAYLALAAGRAADVPAHSRAGRTLLPNPSSNPGGEKELADAAQIWSANAMEDSYGSLALTSEYIHDQVVPKEVAAVLPANPGEQLRLAHAISCHAYAGRVAALESEVGRLRRAAADRSSHVRTLETRLTSLQLELQDALDKARAQDEAAVRLAAEKKALVETVRRQAQSVARLDAFRRNLLATLQTSPDGNDALGEEGNDALGEEVSADASADRLVRDALSRANAALPPAQPPARTPRCPHDPDALHERTHERIYEAEEDGGYASEGADSGGLTKSGSTSPPPPLGGAGARGERLDGKEFFRRARARLSNEHFAAFLQAIKELNSGRQTRDETLAAARGIFGPANPDLYASFDGLLSRHLPAH</sequence>
<feature type="domain" description="Phospholipid/glycerol acyltransferase" evidence="16">
    <location>
        <begin position="115"/>
        <end position="236"/>
    </location>
</feature>
<evidence type="ECO:0000256" key="2">
    <source>
        <dbReference type="ARBA" id="ARBA00005189"/>
    </source>
</evidence>
<evidence type="ECO:0000313" key="17">
    <source>
        <dbReference type="EMBL" id="KAK9830905.1"/>
    </source>
</evidence>
<comment type="caution">
    <text evidence="17">The sequence shown here is derived from an EMBL/GenBank/DDBJ whole genome shotgun (WGS) entry which is preliminary data.</text>
</comment>
<keyword evidence="5" id="KW-0808">Transferase</keyword>
<dbReference type="InterPro" id="IPR058935">
    <property type="entry name" value="At4g15545-like_C"/>
</dbReference>
<gene>
    <name evidence="17" type="ORF">WJX81_003248</name>
</gene>
<keyword evidence="12" id="KW-0012">Acyltransferase</keyword>
<keyword evidence="11" id="KW-1208">Phospholipid metabolism</keyword>
<evidence type="ECO:0000256" key="12">
    <source>
        <dbReference type="ARBA" id="ARBA00023315"/>
    </source>
</evidence>
<keyword evidence="7 15" id="KW-1133">Transmembrane helix</keyword>
<evidence type="ECO:0000256" key="10">
    <source>
        <dbReference type="ARBA" id="ARBA00023209"/>
    </source>
</evidence>
<keyword evidence="4" id="KW-0444">Lipid biosynthesis</keyword>
<dbReference type="GO" id="GO:0008654">
    <property type="term" value="P:phospholipid biosynthetic process"/>
    <property type="evidence" value="ECO:0007669"/>
    <property type="project" value="UniProtKB-KW"/>
</dbReference>
<keyword evidence="10" id="KW-0594">Phospholipid biosynthesis</keyword>
<comment type="pathway">
    <text evidence="2">Lipid metabolism.</text>
</comment>
<feature type="region of interest" description="Disordered" evidence="14">
    <location>
        <begin position="568"/>
        <end position="603"/>
    </location>
</feature>
<dbReference type="EMBL" id="JALJOU010000049">
    <property type="protein sequence ID" value="KAK9830905.1"/>
    <property type="molecule type" value="Genomic_DNA"/>
</dbReference>
<feature type="region of interest" description="Disordered" evidence="14">
    <location>
        <begin position="534"/>
        <end position="554"/>
    </location>
</feature>
<keyword evidence="6 15" id="KW-0812">Transmembrane</keyword>
<keyword evidence="8" id="KW-0443">Lipid metabolism</keyword>
<evidence type="ECO:0000256" key="6">
    <source>
        <dbReference type="ARBA" id="ARBA00022692"/>
    </source>
</evidence>
<dbReference type="InterPro" id="IPR045252">
    <property type="entry name" value="LPCAT1-like"/>
</dbReference>
<evidence type="ECO:0000256" key="15">
    <source>
        <dbReference type="SAM" id="Phobius"/>
    </source>
</evidence>
<reference evidence="17 18" key="1">
    <citation type="journal article" date="2024" name="Nat. Commun.">
        <title>Phylogenomics reveals the evolutionary origins of lichenization in chlorophyte algae.</title>
        <authorList>
            <person name="Puginier C."/>
            <person name="Libourel C."/>
            <person name="Otte J."/>
            <person name="Skaloud P."/>
            <person name="Haon M."/>
            <person name="Grisel S."/>
            <person name="Petersen M."/>
            <person name="Berrin J.G."/>
            <person name="Delaux P.M."/>
            <person name="Dal Grande F."/>
            <person name="Keller J."/>
        </authorList>
    </citation>
    <scope>NUCLEOTIDE SEQUENCE [LARGE SCALE GENOMIC DNA]</scope>
    <source>
        <strain evidence="17 18">SAG 245.80</strain>
    </source>
</reference>
<dbReference type="SMART" id="SM00563">
    <property type="entry name" value="PlsC"/>
    <property type="match status" value="1"/>
</dbReference>
<keyword evidence="18" id="KW-1185">Reference proteome</keyword>
<dbReference type="InterPro" id="IPR002123">
    <property type="entry name" value="Plipid/glycerol_acylTrfase"/>
</dbReference>
<evidence type="ECO:0000256" key="5">
    <source>
        <dbReference type="ARBA" id="ARBA00022679"/>
    </source>
</evidence>
<dbReference type="Pfam" id="PF25972">
    <property type="entry name" value="At4g15545_C"/>
    <property type="match status" value="1"/>
</dbReference>
<evidence type="ECO:0000256" key="4">
    <source>
        <dbReference type="ARBA" id="ARBA00022516"/>
    </source>
</evidence>
<dbReference type="SUPFAM" id="SSF69593">
    <property type="entry name" value="Glycerol-3-phosphate (1)-acyltransferase"/>
    <property type="match status" value="1"/>
</dbReference>
<comment type="subcellular location">
    <subcellularLocation>
        <location evidence="1">Membrane</location>
    </subcellularLocation>
</comment>
<dbReference type="GO" id="GO:0005783">
    <property type="term" value="C:endoplasmic reticulum"/>
    <property type="evidence" value="ECO:0007669"/>
    <property type="project" value="TreeGrafter"/>
</dbReference>
<accession>A0AAW1RBH5</accession>
<proteinExistence type="inferred from homology"/>
<dbReference type="AlphaFoldDB" id="A0AAW1RBH5"/>
<keyword evidence="9 15" id="KW-0472">Membrane</keyword>
<dbReference type="GO" id="GO:0071618">
    <property type="term" value="F:lysophosphatidylethanolamine acyltransferase activity"/>
    <property type="evidence" value="ECO:0007669"/>
    <property type="project" value="TreeGrafter"/>
</dbReference>
<organism evidence="17 18">
    <name type="scientific">Elliptochloris bilobata</name>
    <dbReference type="NCBI Taxonomy" id="381761"/>
    <lineage>
        <taxon>Eukaryota</taxon>
        <taxon>Viridiplantae</taxon>
        <taxon>Chlorophyta</taxon>
        <taxon>core chlorophytes</taxon>
        <taxon>Trebouxiophyceae</taxon>
        <taxon>Trebouxiophyceae incertae sedis</taxon>
        <taxon>Elliptochloris clade</taxon>
        <taxon>Elliptochloris</taxon>
    </lineage>
</organism>
<feature type="transmembrane region" description="Helical" evidence="15">
    <location>
        <begin position="34"/>
        <end position="62"/>
    </location>
</feature>
<evidence type="ECO:0000259" key="16">
    <source>
        <dbReference type="SMART" id="SM00563"/>
    </source>
</evidence>
<comment type="similarity">
    <text evidence="3">Belongs to the 1-acyl-sn-glycerol-3-phosphate acyltransferase family.</text>
</comment>
<protein>
    <recommendedName>
        <fullName evidence="16">Phospholipid/glycerol acyltransferase domain-containing protein</fullName>
    </recommendedName>
</protein>
<name>A0AAW1RBH5_9CHLO</name>
<dbReference type="Pfam" id="PF01553">
    <property type="entry name" value="Acyltransferase"/>
    <property type="match status" value="1"/>
</dbReference>
<dbReference type="PANTHER" id="PTHR23063">
    <property type="entry name" value="PHOSPHOLIPID ACYLTRANSFERASE"/>
    <property type="match status" value="1"/>
</dbReference>
<evidence type="ECO:0000256" key="9">
    <source>
        <dbReference type="ARBA" id="ARBA00023136"/>
    </source>
</evidence>
<evidence type="ECO:0000313" key="18">
    <source>
        <dbReference type="Proteomes" id="UP001445335"/>
    </source>
</evidence>
<dbReference type="GO" id="GO:0008374">
    <property type="term" value="F:O-acyltransferase activity"/>
    <property type="evidence" value="ECO:0007669"/>
    <property type="project" value="InterPro"/>
</dbReference>
<dbReference type="PANTHER" id="PTHR23063:SF54">
    <property type="entry name" value="LYSOPHOSPHOLIPID ACYLTRANSFERASE LPEAT1"/>
    <property type="match status" value="1"/>
</dbReference>
<evidence type="ECO:0000256" key="13">
    <source>
        <dbReference type="SAM" id="Coils"/>
    </source>
</evidence>
<evidence type="ECO:0000256" key="8">
    <source>
        <dbReference type="ARBA" id="ARBA00023098"/>
    </source>
</evidence>
<evidence type="ECO:0000256" key="11">
    <source>
        <dbReference type="ARBA" id="ARBA00023264"/>
    </source>
</evidence>
<evidence type="ECO:0000256" key="1">
    <source>
        <dbReference type="ARBA" id="ARBA00004370"/>
    </source>
</evidence>
<dbReference type="Proteomes" id="UP001445335">
    <property type="component" value="Unassembled WGS sequence"/>
</dbReference>
<feature type="coiled-coil region" evidence="13">
    <location>
        <begin position="430"/>
        <end position="457"/>
    </location>
</feature>
<dbReference type="CDD" id="cd07991">
    <property type="entry name" value="LPLAT_LPCAT1-like"/>
    <property type="match status" value="1"/>
</dbReference>
<evidence type="ECO:0000256" key="14">
    <source>
        <dbReference type="SAM" id="MobiDB-lite"/>
    </source>
</evidence>
<keyword evidence="13" id="KW-0175">Coiled coil</keyword>
<dbReference type="GO" id="GO:0016020">
    <property type="term" value="C:membrane"/>
    <property type="evidence" value="ECO:0007669"/>
    <property type="project" value="UniProtKB-SubCell"/>
</dbReference>
<evidence type="ECO:0000256" key="7">
    <source>
        <dbReference type="ARBA" id="ARBA00022989"/>
    </source>
</evidence>